<sequence length="498" mass="54731">MGKVFDFSLFGVGSKIRLGRKGVQLKTNASSIEVRNPDDSDFATIKVANPTDNKDAVNLEYLRSEVLANWNVPVQNLSELMSIAPEDRNDKQIREVEDELAFYQFDTQSLLPTPDPNDPLRIIKPNDLSNSSPGRWIKTTARVQQHSSLLGLAAGNDHPQYQLKSERNIPFGYVGLSSDTGNPGIELISENIVTISSKLRSLATSVRQWFLPDKEGTLATDNPFQGASELISGEKGLVPTPLQGEQEYFLSGDGTWRENFGSLKNTQIINSDYIASKYERILADVTSGGFSITLPATPKNNSVIGIIDIANLSETNPITLLRNGKNIQGISDDWQLDLNGGYWELTYSESLSSWYFLDTPSYNNLSSGVSVTDSPLFTEVSVAPSARSVKQFIETKILELLQSIFLWIGISNGVGQAPTGTIAQRSWMEGSTDSTGVCALNSSLGLNILDVSGWVEDGFGNWHTAQTIFYDNSGNITIGITDDSNFQNKPVRVMVWHK</sequence>
<comment type="caution">
    <text evidence="1">The sequence shown here is derived from an EMBL/GenBank/DDBJ whole genome shotgun (WGS) entry which is preliminary data.</text>
</comment>
<dbReference type="Proteomes" id="UP000298097">
    <property type="component" value="Unassembled WGS sequence"/>
</dbReference>
<keyword evidence="2" id="KW-1185">Reference proteome</keyword>
<evidence type="ECO:0000313" key="1">
    <source>
        <dbReference type="EMBL" id="TGK41219.1"/>
    </source>
</evidence>
<organism evidence="1 2">
    <name type="scientific">Leptospira andrefontaineae</name>
    <dbReference type="NCBI Taxonomy" id="2484976"/>
    <lineage>
        <taxon>Bacteria</taxon>
        <taxon>Pseudomonadati</taxon>
        <taxon>Spirochaetota</taxon>
        <taxon>Spirochaetia</taxon>
        <taxon>Leptospirales</taxon>
        <taxon>Leptospiraceae</taxon>
        <taxon>Leptospira</taxon>
    </lineage>
</organism>
<name>A0A4R9H6J1_9LEPT</name>
<gene>
    <name evidence="1" type="ORF">EHO65_07245</name>
</gene>
<dbReference type="RefSeq" id="WP_135773470.1">
    <property type="nucleotide sequence ID" value="NZ_RQEY01000012.1"/>
</dbReference>
<evidence type="ECO:0000313" key="2">
    <source>
        <dbReference type="Proteomes" id="UP000298097"/>
    </source>
</evidence>
<dbReference type="EMBL" id="RQEY01000012">
    <property type="protein sequence ID" value="TGK41219.1"/>
    <property type="molecule type" value="Genomic_DNA"/>
</dbReference>
<proteinExistence type="predicted"/>
<protein>
    <submittedName>
        <fullName evidence="1">Uncharacterized protein</fullName>
    </submittedName>
</protein>
<accession>A0A4R9H6J1</accession>
<dbReference type="AlphaFoldDB" id="A0A4R9H6J1"/>
<reference evidence="1" key="1">
    <citation type="journal article" date="2019" name="PLoS Negl. Trop. Dis.">
        <title>Revisiting the worldwide diversity of Leptospira species in the environment.</title>
        <authorList>
            <person name="Vincent A.T."/>
            <person name="Schiettekatte O."/>
            <person name="Bourhy P."/>
            <person name="Veyrier F.J."/>
            <person name="Picardeau M."/>
        </authorList>
    </citation>
    <scope>NUCLEOTIDE SEQUENCE [LARGE SCALE GENOMIC DNA]</scope>
    <source>
        <strain evidence="1">201800301</strain>
    </source>
</reference>
<dbReference type="OrthoDB" id="337875at2"/>